<comment type="caution">
    <text evidence="2">The sequence shown here is derived from an EMBL/GenBank/DDBJ whole genome shotgun (WGS) entry which is preliminary data.</text>
</comment>
<dbReference type="AlphaFoldDB" id="A0A4S9VVQ6"/>
<proteinExistence type="predicted"/>
<evidence type="ECO:0000313" key="3">
    <source>
        <dbReference type="Proteomes" id="UP000309734"/>
    </source>
</evidence>
<evidence type="ECO:0000313" key="2">
    <source>
        <dbReference type="EMBL" id="THZ56523.1"/>
    </source>
</evidence>
<name>A0A4S9VVQ6_AURPU</name>
<accession>A0A4S9VVQ6</accession>
<organism evidence="2 3">
    <name type="scientific">Aureobasidium pullulans</name>
    <name type="common">Black yeast</name>
    <name type="synonym">Pullularia pullulans</name>
    <dbReference type="NCBI Taxonomy" id="5580"/>
    <lineage>
        <taxon>Eukaryota</taxon>
        <taxon>Fungi</taxon>
        <taxon>Dikarya</taxon>
        <taxon>Ascomycota</taxon>
        <taxon>Pezizomycotina</taxon>
        <taxon>Dothideomycetes</taxon>
        <taxon>Dothideomycetidae</taxon>
        <taxon>Dothideales</taxon>
        <taxon>Saccotheciaceae</taxon>
        <taxon>Aureobasidium</taxon>
    </lineage>
</organism>
<dbReference type="EMBL" id="QZBS01000836">
    <property type="protein sequence ID" value="THZ56523.1"/>
    <property type="molecule type" value="Genomic_DNA"/>
</dbReference>
<gene>
    <name evidence="2" type="ORF">D6C85_10587</name>
</gene>
<sequence length="569" mass="64221">MSSSTPPVGQYSPPAYNTSRFKASTFDPRTIPKKTFDDWTQDPDLVVFGQPWPDPSTATTAREYCRRVVPIQVSPSVFKLGKHAYPVLKQRRYASNRLTPEYDYNKPWMGDRSYILKLITPKKLLDLGCINIDTSDTSPISPQFRIDYAAAAKASKDRNVSVSPGSEKNIHPLLRRRQFRNTSDWEYEHLKPTLRIVSMMLETSSVLDMLHALGSKLHKKPGTKMFPRDVWVYYTGRSTHMDRAETALETIKMAKFMYFSWMSGDDSGASAITSPLKTPGLRPNGVSTKVEHAKSNLTTNGDIFLQMVKRCSLASVIQKPKTSLHSCEYNYWPRTPSYTSSRMLFSHANRIYTSDFNTASIDTKIDAFCNDERIAEEGHVIEAMINANVNLRCLMANQVIFSSPFGISAGRWPGAARDVYSHLIKKSFAKDGVKHETEYMVSMEFFCDEFWEGREMRYETTPLSNFAVVGVRLLFSSSRNNFDSSESPTVDKHDDHNVGEFLPNLMEPAIVYRHEAFTFAEEKIEGENKGNRMKALIFGVPKKVAIVGSRNTADGESDSSSSSSDSEEA</sequence>
<evidence type="ECO:0000256" key="1">
    <source>
        <dbReference type="SAM" id="MobiDB-lite"/>
    </source>
</evidence>
<feature type="region of interest" description="Disordered" evidence="1">
    <location>
        <begin position="549"/>
        <end position="569"/>
    </location>
</feature>
<reference evidence="2 3" key="1">
    <citation type="submission" date="2018-10" db="EMBL/GenBank/DDBJ databases">
        <title>Fifty Aureobasidium pullulans genomes reveal a recombining polyextremotolerant generalist.</title>
        <authorList>
            <person name="Gostincar C."/>
            <person name="Turk M."/>
            <person name="Zajc J."/>
            <person name="Gunde-Cimerman N."/>
        </authorList>
    </citation>
    <scope>NUCLEOTIDE SEQUENCE [LARGE SCALE GENOMIC DNA]</scope>
    <source>
        <strain evidence="2 3">EXF-3519</strain>
    </source>
</reference>
<protein>
    <submittedName>
        <fullName evidence="2">Uncharacterized protein</fullName>
    </submittedName>
</protein>
<feature type="region of interest" description="Disordered" evidence="1">
    <location>
        <begin position="1"/>
        <end position="20"/>
    </location>
</feature>
<feature type="compositionally biased region" description="Low complexity" evidence="1">
    <location>
        <begin position="558"/>
        <end position="569"/>
    </location>
</feature>
<dbReference type="Proteomes" id="UP000309734">
    <property type="component" value="Unassembled WGS sequence"/>
</dbReference>